<evidence type="ECO:0000256" key="10">
    <source>
        <dbReference type="ARBA" id="ARBA00029409"/>
    </source>
</evidence>
<dbReference type="NCBIfam" id="TIGR01498">
    <property type="entry name" value="folK"/>
    <property type="match status" value="1"/>
</dbReference>
<dbReference type="GO" id="GO:0046654">
    <property type="term" value="P:tetrahydrofolate biosynthetic process"/>
    <property type="evidence" value="ECO:0007669"/>
    <property type="project" value="UniProtKB-UniPathway"/>
</dbReference>
<evidence type="ECO:0000259" key="13">
    <source>
        <dbReference type="PROSITE" id="PS00794"/>
    </source>
</evidence>
<dbReference type="PANTHER" id="PTHR43071:SF1">
    <property type="entry name" value="2-AMINO-4-HYDROXY-6-HYDROXYMETHYLDIHYDROPTERIDINE PYROPHOSPHOKINASE"/>
    <property type="match status" value="1"/>
</dbReference>
<keyword evidence="5 14" id="KW-0808">Transferase</keyword>
<dbReference type="EC" id="2.7.6.3" evidence="3"/>
<comment type="caution">
    <text evidence="14">The sequence shown here is derived from an EMBL/GenBank/DDBJ whole genome shotgun (WGS) entry which is preliminary data.</text>
</comment>
<dbReference type="GO" id="GO:0016301">
    <property type="term" value="F:kinase activity"/>
    <property type="evidence" value="ECO:0007669"/>
    <property type="project" value="UniProtKB-KW"/>
</dbReference>
<keyword evidence="7 14" id="KW-0418">Kinase</keyword>
<evidence type="ECO:0000256" key="12">
    <source>
        <dbReference type="ARBA" id="ARBA00033413"/>
    </source>
</evidence>
<dbReference type="EMBL" id="JACIEI010000001">
    <property type="protein sequence ID" value="MBB3992646.1"/>
    <property type="molecule type" value="Genomic_DNA"/>
</dbReference>
<accession>A0A7W6E0T9</accession>
<evidence type="ECO:0000313" key="15">
    <source>
        <dbReference type="Proteomes" id="UP000530268"/>
    </source>
</evidence>
<evidence type="ECO:0000256" key="2">
    <source>
        <dbReference type="ARBA" id="ARBA00005810"/>
    </source>
</evidence>
<dbReference type="InterPro" id="IPR000550">
    <property type="entry name" value="Hppk"/>
</dbReference>
<dbReference type="Gene3D" id="3.30.70.560">
    <property type="entry name" value="7,8-Dihydro-6-hydroxymethylpterin-pyrophosphokinase HPPK"/>
    <property type="match status" value="1"/>
</dbReference>
<dbReference type="InterPro" id="IPR035907">
    <property type="entry name" value="Hppk_sf"/>
</dbReference>
<dbReference type="PROSITE" id="PS00794">
    <property type="entry name" value="HPPK"/>
    <property type="match status" value="1"/>
</dbReference>
<evidence type="ECO:0000256" key="1">
    <source>
        <dbReference type="ARBA" id="ARBA00005051"/>
    </source>
</evidence>
<keyword evidence="8" id="KW-0067">ATP-binding</keyword>
<dbReference type="Proteomes" id="UP000530268">
    <property type="component" value="Unassembled WGS sequence"/>
</dbReference>
<organism evidence="14 15">
    <name type="scientific">Sulfitobacter undariae</name>
    <dbReference type="NCBI Taxonomy" id="1563671"/>
    <lineage>
        <taxon>Bacteria</taxon>
        <taxon>Pseudomonadati</taxon>
        <taxon>Pseudomonadota</taxon>
        <taxon>Alphaproteobacteria</taxon>
        <taxon>Rhodobacterales</taxon>
        <taxon>Roseobacteraceae</taxon>
        <taxon>Sulfitobacter</taxon>
    </lineage>
</organism>
<gene>
    <name evidence="14" type="ORF">GGR95_000265</name>
</gene>
<evidence type="ECO:0000256" key="3">
    <source>
        <dbReference type="ARBA" id="ARBA00013253"/>
    </source>
</evidence>
<dbReference type="SUPFAM" id="SSF55083">
    <property type="entry name" value="6-hydroxymethyl-7,8-dihydropterin pyrophosphokinase, HPPK"/>
    <property type="match status" value="1"/>
</dbReference>
<evidence type="ECO:0000256" key="7">
    <source>
        <dbReference type="ARBA" id="ARBA00022777"/>
    </source>
</evidence>
<keyword evidence="9" id="KW-0289">Folate biosynthesis</keyword>
<dbReference type="GO" id="GO:0003848">
    <property type="term" value="F:2-amino-4-hydroxy-6-hydroxymethyldihydropteridine diphosphokinase activity"/>
    <property type="evidence" value="ECO:0007669"/>
    <property type="project" value="UniProtKB-EC"/>
</dbReference>
<feature type="domain" description="7,8-dihydro-6-hydroxymethylpterin-pyrophosphokinase" evidence="13">
    <location>
        <begin position="52"/>
        <end position="63"/>
    </location>
</feature>
<sequence>MSRFYQTPAFPAGAGPDFVNAAIELESACDGEQILGHLHAVEAEFGRQRVQRWGARTLDLDLIGMGSLVLPDAKTQQYWRQLPLAQQKTMAPRELVIPHPRLAERGFVLVPVMDVAPDWCHPTTGLTIRQMHDALPEALRQEVVAL</sequence>
<comment type="similarity">
    <text evidence="2">Belongs to the HPPK family.</text>
</comment>
<keyword evidence="15" id="KW-1185">Reference proteome</keyword>
<dbReference type="Pfam" id="PF01288">
    <property type="entry name" value="HPPK"/>
    <property type="match status" value="1"/>
</dbReference>
<protein>
    <recommendedName>
        <fullName evidence="4">2-amino-4-hydroxy-6-hydroxymethyldihydropteridine pyrophosphokinase</fullName>
        <ecNumber evidence="3">2.7.6.3</ecNumber>
    </recommendedName>
    <alternativeName>
        <fullName evidence="11">6-hydroxymethyl-7,8-dihydropterin pyrophosphokinase</fullName>
    </alternativeName>
    <alternativeName>
        <fullName evidence="12">7,8-dihydro-6-hydroxymethylpterin-pyrophosphokinase</fullName>
    </alternativeName>
</protein>
<evidence type="ECO:0000256" key="9">
    <source>
        <dbReference type="ARBA" id="ARBA00022909"/>
    </source>
</evidence>
<evidence type="ECO:0000256" key="6">
    <source>
        <dbReference type="ARBA" id="ARBA00022741"/>
    </source>
</evidence>
<dbReference type="AlphaFoldDB" id="A0A7W6E0T9"/>
<name>A0A7W6E0T9_9RHOB</name>
<comment type="pathway">
    <text evidence="1">Cofactor biosynthesis; tetrahydrofolate biosynthesis; 2-amino-4-hydroxy-6-hydroxymethyl-7,8-dihydropteridine diphosphate from 7,8-dihydroneopterin triphosphate: step 4/4.</text>
</comment>
<comment type="function">
    <text evidence="10">Catalyzes the transfer of pyrophosphate from adenosine triphosphate (ATP) to 6-hydroxymethyl-7,8-dihydropterin, an enzymatic step in folate biosynthesis pathway.</text>
</comment>
<keyword evidence="6" id="KW-0547">Nucleotide-binding</keyword>
<evidence type="ECO:0000256" key="4">
    <source>
        <dbReference type="ARBA" id="ARBA00016218"/>
    </source>
</evidence>
<evidence type="ECO:0000256" key="5">
    <source>
        <dbReference type="ARBA" id="ARBA00022679"/>
    </source>
</evidence>
<evidence type="ECO:0000256" key="8">
    <source>
        <dbReference type="ARBA" id="ARBA00022840"/>
    </source>
</evidence>
<dbReference type="GO" id="GO:0046656">
    <property type="term" value="P:folic acid biosynthetic process"/>
    <property type="evidence" value="ECO:0007669"/>
    <property type="project" value="UniProtKB-KW"/>
</dbReference>
<dbReference type="GO" id="GO:0005524">
    <property type="term" value="F:ATP binding"/>
    <property type="evidence" value="ECO:0007669"/>
    <property type="project" value="UniProtKB-KW"/>
</dbReference>
<evidence type="ECO:0000313" key="14">
    <source>
        <dbReference type="EMBL" id="MBB3992646.1"/>
    </source>
</evidence>
<dbReference type="UniPathway" id="UPA00077">
    <property type="reaction ID" value="UER00155"/>
</dbReference>
<dbReference type="CDD" id="cd00483">
    <property type="entry name" value="HPPK"/>
    <property type="match status" value="1"/>
</dbReference>
<evidence type="ECO:0000256" key="11">
    <source>
        <dbReference type="ARBA" id="ARBA00029766"/>
    </source>
</evidence>
<dbReference type="PANTHER" id="PTHR43071">
    <property type="entry name" value="2-AMINO-4-HYDROXY-6-HYDROXYMETHYLDIHYDROPTERIDINE PYROPHOSPHOKINASE"/>
    <property type="match status" value="1"/>
</dbReference>
<proteinExistence type="inferred from homology"/>
<reference evidence="14 15" key="1">
    <citation type="submission" date="2020-08" db="EMBL/GenBank/DDBJ databases">
        <title>Genomic Encyclopedia of Type Strains, Phase IV (KMG-IV): sequencing the most valuable type-strain genomes for metagenomic binning, comparative biology and taxonomic classification.</title>
        <authorList>
            <person name="Goeker M."/>
        </authorList>
    </citation>
    <scope>NUCLEOTIDE SEQUENCE [LARGE SCALE GENOMIC DNA]</scope>
    <source>
        <strain evidence="14 15">DSM 102234</strain>
    </source>
</reference>